<name>A0A9K3ITK5_HELAN</name>
<reference evidence="1" key="1">
    <citation type="journal article" date="2017" name="Nature">
        <title>The sunflower genome provides insights into oil metabolism, flowering and Asterid evolution.</title>
        <authorList>
            <person name="Badouin H."/>
            <person name="Gouzy J."/>
            <person name="Grassa C.J."/>
            <person name="Murat F."/>
            <person name="Staton S.E."/>
            <person name="Cottret L."/>
            <person name="Lelandais-Briere C."/>
            <person name="Owens G.L."/>
            <person name="Carrere S."/>
            <person name="Mayjonade B."/>
            <person name="Legrand L."/>
            <person name="Gill N."/>
            <person name="Kane N.C."/>
            <person name="Bowers J.E."/>
            <person name="Hubner S."/>
            <person name="Bellec A."/>
            <person name="Berard A."/>
            <person name="Berges H."/>
            <person name="Blanchet N."/>
            <person name="Boniface M.C."/>
            <person name="Brunel D."/>
            <person name="Catrice O."/>
            <person name="Chaidir N."/>
            <person name="Claudel C."/>
            <person name="Donnadieu C."/>
            <person name="Faraut T."/>
            <person name="Fievet G."/>
            <person name="Helmstetter N."/>
            <person name="King M."/>
            <person name="Knapp S.J."/>
            <person name="Lai Z."/>
            <person name="Le Paslier M.C."/>
            <person name="Lippi Y."/>
            <person name="Lorenzon L."/>
            <person name="Mandel J.R."/>
            <person name="Marage G."/>
            <person name="Marchand G."/>
            <person name="Marquand E."/>
            <person name="Bret-Mestries E."/>
            <person name="Morien E."/>
            <person name="Nambeesan S."/>
            <person name="Nguyen T."/>
            <person name="Pegot-Espagnet P."/>
            <person name="Pouilly N."/>
            <person name="Raftis F."/>
            <person name="Sallet E."/>
            <person name="Schiex T."/>
            <person name="Thomas J."/>
            <person name="Vandecasteele C."/>
            <person name="Vares D."/>
            <person name="Vear F."/>
            <person name="Vautrin S."/>
            <person name="Crespi M."/>
            <person name="Mangin B."/>
            <person name="Burke J.M."/>
            <person name="Salse J."/>
            <person name="Munos S."/>
            <person name="Vincourt P."/>
            <person name="Rieseberg L.H."/>
            <person name="Langlade N.B."/>
        </authorList>
    </citation>
    <scope>NUCLEOTIDE SEQUENCE</scope>
    <source>
        <tissue evidence="1">Leaves</tissue>
    </source>
</reference>
<evidence type="ECO:0000313" key="1">
    <source>
        <dbReference type="EMBL" id="KAF5802809.1"/>
    </source>
</evidence>
<gene>
    <name evidence="1" type="ORF">HanXRQr2_Chr06g0263861</name>
</gene>
<dbReference type="Proteomes" id="UP000215914">
    <property type="component" value="Unassembled WGS sequence"/>
</dbReference>
<sequence length="84" mass="10037">MCVRGDCAVSVEVWWWRWWWWGVRCRSWLWGLYDRGLWCICRSWGLCSVMNGCLNVSGNRFSTRGARMMAMNRATSHVQQLQMN</sequence>
<accession>A0A9K3ITK5</accession>
<dbReference type="AlphaFoldDB" id="A0A9K3ITK5"/>
<keyword evidence="2" id="KW-1185">Reference proteome</keyword>
<dbReference type="EMBL" id="MNCJ02000321">
    <property type="protein sequence ID" value="KAF5802809.1"/>
    <property type="molecule type" value="Genomic_DNA"/>
</dbReference>
<comment type="caution">
    <text evidence="1">The sequence shown here is derived from an EMBL/GenBank/DDBJ whole genome shotgun (WGS) entry which is preliminary data.</text>
</comment>
<reference evidence="1" key="2">
    <citation type="submission" date="2020-06" db="EMBL/GenBank/DDBJ databases">
        <title>Helianthus annuus Genome sequencing and assembly Release 2.</title>
        <authorList>
            <person name="Gouzy J."/>
            <person name="Langlade N."/>
            <person name="Munos S."/>
        </authorList>
    </citation>
    <scope>NUCLEOTIDE SEQUENCE</scope>
    <source>
        <tissue evidence="1">Leaves</tissue>
    </source>
</reference>
<dbReference type="Gramene" id="mRNA:HanXRQr2_Chr06g0263861">
    <property type="protein sequence ID" value="CDS:HanXRQr2_Chr06g0263861.1"/>
    <property type="gene ID" value="HanXRQr2_Chr06g0263861"/>
</dbReference>
<proteinExistence type="predicted"/>
<organism evidence="1 2">
    <name type="scientific">Helianthus annuus</name>
    <name type="common">Common sunflower</name>
    <dbReference type="NCBI Taxonomy" id="4232"/>
    <lineage>
        <taxon>Eukaryota</taxon>
        <taxon>Viridiplantae</taxon>
        <taxon>Streptophyta</taxon>
        <taxon>Embryophyta</taxon>
        <taxon>Tracheophyta</taxon>
        <taxon>Spermatophyta</taxon>
        <taxon>Magnoliopsida</taxon>
        <taxon>eudicotyledons</taxon>
        <taxon>Gunneridae</taxon>
        <taxon>Pentapetalae</taxon>
        <taxon>asterids</taxon>
        <taxon>campanulids</taxon>
        <taxon>Asterales</taxon>
        <taxon>Asteraceae</taxon>
        <taxon>Asteroideae</taxon>
        <taxon>Heliantheae alliance</taxon>
        <taxon>Heliantheae</taxon>
        <taxon>Helianthus</taxon>
    </lineage>
</organism>
<protein>
    <submittedName>
        <fullName evidence="1">Uncharacterized protein</fullName>
    </submittedName>
</protein>
<evidence type="ECO:0000313" key="2">
    <source>
        <dbReference type="Proteomes" id="UP000215914"/>
    </source>
</evidence>